<proteinExistence type="predicted"/>
<sequence>MFIKSSGIFLLILSFCMPLMAQPGNLQPKRELRGVWIATVRNIDWPSNGNTDPVEQQKELLEILDSHQKTGINSIYLQVRPSADAFYGRGSELWSQFLTGKQGVVPDPYWDPLDFAITEAHKRGMELHAWLNPYRATNDLVDTNTSVNHIKRKHPEWFFDYGKQAYFNPGLPEVRNYITQIVMNVVRNYDVDGIHFDDYFYPYPERKSLPDSNTFAQYGQDFKSIHDWRRNNVDILIKSLSDSIHTAKSFVKFGVSPYAIWRNRADSPEGSETSGNITLYHSLYSDARKWTAQGWLDYVVPQIYFPFNYKVAAFEKLMDWWAANGYGKHVYIGEAPFLADRSTEGWKDKSQLSNQVRYQRENSNVQGSIYFSSKSVTNNLGGFRDSLRNDLYQHPALVPAMSWLDSIPPNKPSGLNVQKQSGQILLNWNAPDKAADDEMNYGYIIYRFIKGRKINLNNPENILKIQFDSSASFSDKTAVRKKKYTYVITAIDRLKNESLASNKVKIRIP</sequence>
<dbReference type="AlphaFoldDB" id="A0A1G9PYH8"/>
<feature type="chain" id="PRO_5011478560" evidence="2">
    <location>
        <begin position="22"/>
        <end position="509"/>
    </location>
</feature>
<dbReference type="RefSeq" id="WP_245704437.1">
    <property type="nucleotide sequence ID" value="NZ_FNHH01000005.1"/>
</dbReference>
<evidence type="ECO:0000313" key="4">
    <source>
        <dbReference type="EMBL" id="SDM03794.1"/>
    </source>
</evidence>
<gene>
    <name evidence="4" type="ORF">SAMN05421813_10538</name>
</gene>
<dbReference type="EMBL" id="FNHH01000005">
    <property type="protein sequence ID" value="SDM03794.1"/>
    <property type="molecule type" value="Genomic_DNA"/>
</dbReference>
<dbReference type="Proteomes" id="UP000199226">
    <property type="component" value="Unassembled WGS sequence"/>
</dbReference>
<dbReference type="Pfam" id="PF02638">
    <property type="entry name" value="GHL10"/>
    <property type="match status" value="1"/>
</dbReference>
<dbReference type="InterPro" id="IPR017853">
    <property type="entry name" value="GH"/>
</dbReference>
<evidence type="ECO:0000256" key="2">
    <source>
        <dbReference type="SAM" id="SignalP"/>
    </source>
</evidence>
<dbReference type="Gene3D" id="2.60.40.10">
    <property type="entry name" value="Immunoglobulins"/>
    <property type="match status" value="1"/>
</dbReference>
<dbReference type="InterPro" id="IPR003790">
    <property type="entry name" value="GHL10"/>
</dbReference>
<feature type="signal peptide" evidence="2">
    <location>
        <begin position="1"/>
        <end position="21"/>
    </location>
</feature>
<accession>A0A1G9PYH8</accession>
<dbReference type="SUPFAM" id="SSF51445">
    <property type="entry name" value="(Trans)glycosidases"/>
    <property type="match status" value="1"/>
</dbReference>
<dbReference type="InterPro" id="IPR013783">
    <property type="entry name" value="Ig-like_fold"/>
</dbReference>
<feature type="domain" description="Glycosyl hydrolase-like 10" evidence="3">
    <location>
        <begin position="31"/>
        <end position="328"/>
    </location>
</feature>
<keyword evidence="5" id="KW-1185">Reference proteome</keyword>
<dbReference type="STRING" id="990371.SAMN05421813_10538"/>
<keyword evidence="4" id="KW-0449">Lipoprotein</keyword>
<protein>
    <submittedName>
        <fullName evidence="4">Uncharacterized lipoprotein YddW, UPF0748 family</fullName>
    </submittedName>
</protein>
<organism evidence="4 5">
    <name type="scientific">Daejeonella rubra</name>
    <dbReference type="NCBI Taxonomy" id="990371"/>
    <lineage>
        <taxon>Bacteria</taxon>
        <taxon>Pseudomonadati</taxon>
        <taxon>Bacteroidota</taxon>
        <taxon>Sphingobacteriia</taxon>
        <taxon>Sphingobacteriales</taxon>
        <taxon>Sphingobacteriaceae</taxon>
        <taxon>Daejeonella</taxon>
    </lineage>
</organism>
<name>A0A1G9PYH8_9SPHI</name>
<evidence type="ECO:0000313" key="5">
    <source>
        <dbReference type="Proteomes" id="UP000199226"/>
    </source>
</evidence>
<reference evidence="5" key="1">
    <citation type="submission" date="2016-10" db="EMBL/GenBank/DDBJ databases">
        <authorList>
            <person name="Varghese N."/>
            <person name="Submissions S."/>
        </authorList>
    </citation>
    <scope>NUCLEOTIDE SEQUENCE [LARGE SCALE GENOMIC DNA]</scope>
    <source>
        <strain evidence="5">DSM 24536</strain>
    </source>
</reference>
<keyword evidence="1 2" id="KW-0732">Signal</keyword>
<evidence type="ECO:0000256" key="1">
    <source>
        <dbReference type="ARBA" id="ARBA00022729"/>
    </source>
</evidence>
<dbReference type="Gene3D" id="3.20.20.80">
    <property type="entry name" value="Glycosidases"/>
    <property type="match status" value="1"/>
</dbReference>
<dbReference type="PANTHER" id="PTHR43405:SF1">
    <property type="entry name" value="GLYCOSYL HYDROLASE DIGH"/>
    <property type="match status" value="1"/>
</dbReference>
<evidence type="ECO:0000259" key="3">
    <source>
        <dbReference type="Pfam" id="PF02638"/>
    </source>
</evidence>
<dbReference type="InterPro" id="IPR052177">
    <property type="entry name" value="Divisome_Glycosyl_Hydrolase"/>
</dbReference>
<dbReference type="PANTHER" id="PTHR43405">
    <property type="entry name" value="GLYCOSYL HYDROLASE DIGH"/>
    <property type="match status" value="1"/>
</dbReference>